<keyword evidence="2" id="KW-1185">Reference proteome</keyword>
<sequence length="238" mass="25228">MKLTKFLLGIITVISLGFIIPVNVFADEEHSDLYNQVEEVTDGIKTDTIDGSEKISTIVDSTGNILVAEIYNEDTDTVITTTSTGSEAIIEKTVNGVTTREVFKYSEVPEGIIVSENTFTSSNNYTTKAMAFRPNKGSQINLMATYGAWTYTGVAIPKGAVSSLTNMGYSAFAASVGGLFGIGTGAANAMLAFMGVGGSVGEIAANALDTNGNGWIGLYRRTVQHSPNGAINYQFKTN</sequence>
<evidence type="ECO:0000313" key="1">
    <source>
        <dbReference type="EMBL" id="SDB48527.1"/>
    </source>
</evidence>
<reference evidence="1 2" key="1">
    <citation type="submission" date="2016-10" db="EMBL/GenBank/DDBJ databases">
        <authorList>
            <person name="de Groot N.N."/>
        </authorList>
    </citation>
    <scope>NUCLEOTIDE SEQUENCE [LARGE SCALE GENOMIC DNA]</scope>
    <source>
        <strain evidence="1 2">A-4</strain>
    </source>
</reference>
<dbReference type="Proteomes" id="UP000182508">
    <property type="component" value="Unassembled WGS sequence"/>
</dbReference>
<evidence type="ECO:0000313" key="2">
    <source>
        <dbReference type="Proteomes" id="UP000182508"/>
    </source>
</evidence>
<organism evidence="1 2">
    <name type="scientific">Streptococcus henryi</name>
    <dbReference type="NCBI Taxonomy" id="439219"/>
    <lineage>
        <taxon>Bacteria</taxon>
        <taxon>Bacillati</taxon>
        <taxon>Bacillota</taxon>
        <taxon>Bacilli</taxon>
        <taxon>Lactobacillales</taxon>
        <taxon>Streptococcaceae</taxon>
        <taxon>Streptococcus</taxon>
    </lineage>
</organism>
<dbReference type="AlphaFoldDB" id="A0A1G6DTJ6"/>
<proteinExistence type="predicted"/>
<gene>
    <name evidence="1" type="ORF">SAMN02910293_02410</name>
</gene>
<dbReference type="RefSeq" id="WP_074486785.1">
    <property type="nucleotide sequence ID" value="NZ_FMXP01000056.1"/>
</dbReference>
<name>A0A1G6DTJ6_9STRE</name>
<accession>A0A1G6DTJ6</accession>
<dbReference type="EMBL" id="FMXP01000056">
    <property type="protein sequence ID" value="SDB48527.1"/>
    <property type="molecule type" value="Genomic_DNA"/>
</dbReference>
<protein>
    <submittedName>
        <fullName evidence="1">Uncharacterized protein</fullName>
    </submittedName>
</protein>